<feature type="non-terminal residue" evidence="2">
    <location>
        <position position="1"/>
    </location>
</feature>
<name>A0A816CP33_9BILA</name>
<feature type="compositionally biased region" description="Basic and acidic residues" evidence="1">
    <location>
        <begin position="59"/>
        <end position="68"/>
    </location>
</feature>
<dbReference type="Proteomes" id="UP000663829">
    <property type="component" value="Unassembled WGS sequence"/>
</dbReference>
<evidence type="ECO:0000256" key="1">
    <source>
        <dbReference type="SAM" id="MobiDB-lite"/>
    </source>
</evidence>
<evidence type="ECO:0000313" key="3">
    <source>
        <dbReference type="EMBL" id="CAF4521731.1"/>
    </source>
</evidence>
<gene>
    <name evidence="2" type="ORF">GPM918_LOCUS44100</name>
    <name evidence="3" type="ORF">SRO942_LOCUS45803</name>
</gene>
<dbReference type="EMBL" id="CAJNOQ010042353">
    <property type="protein sequence ID" value="CAF1626925.1"/>
    <property type="molecule type" value="Genomic_DNA"/>
</dbReference>
<dbReference type="Proteomes" id="UP000681722">
    <property type="component" value="Unassembled WGS sequence"/>
</dbReference>
<proteinExistence type="predicted"/>
<protein>
    <submittedName>
        <fullName evidence="2">Uncharacterized protein</fullName>
    </submittedName>
</protein>
<dbReference type="EMBL" id="CAJOBC010109901">
    <property type="protein sequence ID" value="CAF4521731.1"/>
    <property type="molecule type" value="Genomic_DNA"/>
</dbReference>
<evidence type="ECO:0000313" key="2">
    <source>
        <dbReference type="EMBL" id="CAF1626925.1"/>
    </source>
</evidence>
<comment type="caution">
    <text evidence="2">The sequence shown here is derived from an EMBL/GenBank/DDBJ whole genome shotgun (WGS) entry which is preliminary data.</text>
</comment>
<reference evidence="2" key="1">
    <citation type="submission" date="2021-02" db="EMBL/GenBank/DDBJ databases">
        <authorList>
            <person name="Nowell W R."/>
        </authorList>
    </citation>
    <scope>NUCLEOTIDE SEQUENCE</scope>
</reference>
<feature type="region of interest" description="Disordered" evidence="1">
    <location>
        <begin position="54"/>
        <end position="76"/>
    </location>
</feature>
<sequence>MSSEQDDLSNLPYKSIEHMITYEDKIWYRYLKLSGYSTRLSIKPKPLKLAVGSVCNGPDPRKKSEKPLQKRKNPSCPVMIKTSVNEKRVETM</sequence>
<organism evidence="2 4">
    <name type="scientific">Didymodactylos carnosus</name>
    <dbReference type="NCBI Taxonomy" id="1234261"/>
    <lineage>
        <taxon>Eukaryota</taxon>
        <taxon>Metazoa</taxon>
        <taxon>Spiralia</taxon>
        <taxon>Gnathifera</taxon>
        <taxon>Rotifera</taxon>
        <taxon>Eurotatoria</taxon>
        <taxon>Bdelloidea</taxon>
        <taxon>Philodinida</taxon>
        <taxon>Philodinidae</taxon>
        <taxon>Didymodactylos</taxon>
    </lineage>
</organism>
<keyword evidence="4" id="KW-1185">Reference proteome</keyword>
<evidence type="ECO:0000313" key="4">
    <source>
        <dbReference type="Proteomes" id="UP000663829"/>
    </source>
</evidence>
<accession>A0A816CP33</accession>
<dbReference type="AlphaFoldDB" id="A0A816CP33"/>